<feature type="short sequence motif" description="'HIGH' region" evidence="9">
    <location>
        <begin position="42"/>
        <end position="52"/>
    </location>
</feature>
<comment type="similarity">
    <text evidence="1 9 10">Belongs to the class-I aminoacyl-tRNA synthetase family.</text>
</comment>
<dbReference type="HAMAP" id="MF_00049_A">
    <property type="entry name" value="Leu_tRNA_synth_A"/>
    <property type="match status" value="1"/>
</dbReference>
<evidence type="ECO:0000256" key="7">
    <source>
        <dbReference type="ARBA" id="ARBA00023146"/>
    </source>
</evidence>
<dbReference type="Pfam" id="PF00133">
    <property type="entry name" value="tRNA-synt_1"/>
    <property type="match status" value="1"/>
</dbReference>
<dbReference type="Gene3D" id="3.30.2320.20">
    <property type="entry name" value="Class I aminoacyl-tRNA synthetases (RS)"/>
    <property type="match status" value="1"/>
</dbReference>
<dbReference type="OrthoDB" id="23906at2157"/>
<dbReference type="Gene3D" id="1.10.10.720">
    <property type="entry name" value="leucyl-tRNA synthetase"/>
    <property type="match status" value="1"/>
</dbReference>
<keyword evidence="16" id="KW-1185">Reference proteome</keyword>
<dbReference type="SUPFAM" id="SSF52374">
    <property type="entry name" value="Nucleotidylyl transferase"/>
    <property type="match status" value="1"/>
</dbReference>
<dbReference type="Gene3D" id="3.40.50.620">
    <property type="entry name" value="HUPs"/>
    <property type="match status" value="1"/>
</dbReference>
<dbReference type="PANTHER" id="PTHR45794">
    <property type="entry name" value="LEUCYL-TRNA SYNTHETASE"/>
    <property type="match status" value="1"/>
</dbReference>
<feature type="region of interest" description="Disordered" evidence="11">
    <location>
        <begin position="256"/>
        <end position="284"/>
    </location>
</feature>
<feature type="domain" description="Methionyl/Leucyl tRNA synthetase" evidence="14">
    <location>
        <begin position="607"/>
        <end position="705"/>
    </location>
</feature>
<evidence type="ECO:0000259" key="13">
    <source>
        <dbReference type="Pfam" id="PF08264"/>
    </source>
</evidence>
<evidence type="ECO:0000313" key="15">
    <source>
        <dbReference type="EMBL" id="ELZ05837.1"/>
    </source>
</evidence>
<keyword evidence="7 9" id="KW-0030">Aminoacyl-tRNA synthetase</keyword>
<dbReference type="Pfam" id="PF08264">
    <property type="entry name" value="Anticodon_1"/>
    <property type="match status" value="1"/>
</dbReference>
<dbReference type="PROSITE" id="PS00178">
    <property type="entry name" value="AA_TRNA_LIGASE_I"/>
    <property type="match status" value="1"/>
</dbReference>
<proteinExistence type="inferred from homology"/>
<keyword evidence="3 9" id="KW-0436">Ligase</keyword>
<organism evidence="15 16">
    <name type="scientific">Natrialba aegyptia DSM 13077</name>
    <dbReference type="NCBI Taxonomy" id="1227491"/>
    <lineage>
        <taxon>Archaea</taxon>
        <taxon>Methanobacteriati</taxon>
        <taxon>Methanobacteriota</taxon>
        <taxon>Stenosarchaea group</taxon>
        <taxon>Halobacteria</taxon>
        <taxon>Halobacteriales</taxon>
        <taxon>Natrialbaceae</taxon>
        <taxon>Natrialba</taxon>
    </lineage>
</organism>
<dbReference type="GO" id="GO:0004823">
    <property type="term" value="F:leucine-tRNA ligase activity"/>
    <property type="evidence" value="ECO:0007669"/>
    <property type="project" value="UniProtKB-UniRule"/>
</dbReference>
<feature type="short sequence motif" description="'KMSKS' region" evidence="9">
    <location>
        <begin position="661"/>
        <end position="665"/>
    </location>
</feature>
<dbReference type="EC" id="6.1.1.4" evidence="9"/>
<name>M0B5M6_9EURY</name>
<dbReference type="NCBIfam" id="NF008957">
    <property type="entry name" value="PRK12300.1"/>
    <property type="match status" value="1"/>
</dbReference>
<feature type="domain" description="Methionyl/Valyl/Leucyl/Isoleucyl-tRNA synthetase anticodon-binding" evidence="13">
    <location>
        <begin position="736"/>
        <end position="879"/>
    </location>
</feature>
<dbReference type="InterPro" id="IPR002300">
    <property type="entry name" value="aa-tRNA-synth_Ia"/>
</dbReference>
<dbReference type="AlphaFoldDB" id="M0B5M6"/>
<keyword evidence="2 9" id="KW-0963">Cytoplasm</keyword>
<reference evidence="15 16" key="1">
    <citation type="journal article" date="2014" name="PLoS Genet.">
        <title>Phylogenetically driven sequencing of extremely halophilic archaea reveals strategies for static and dynamic osmo-response.</title>
        <authorList>
            <person name="Becker E.A."/>
            <person name="Seitzer P.M."/>
            <person name="Tritt A."/>
            <person name="Larsen D."/>
            <person name="Krusor M."/>
            <person name="Yao A.I."/>
            <person name="Wu D."/>
            <person name="Madern D."/>
            <person name="Eisen J.A."/>
            <person name="Darling A.E."/>
            <person name="Facciotti M.T."/>
        </authorList>
    </citation>
    <scope>NUCLEOTIDE SEQUENCE [LARGE SCALE GENOMIC DNA]</scope>
    <source>
        <strain evidence="15 16">DSM 13077</strain>
    </source>
</reference>
<evidence type="ECO:0000256" key="3">
    <source>
        <dbReference type="ARBA" id="ARBA00022598"/>
    </source>
</evidence>
<dbReference type="InterPro" id="IPR020791">
    <property type="entry name" value="Leu-tRNA-lgase_arc"/>
</dbReference>
<evidence type="ECO:0000256" key="5">
    <source>
        <dbReference type="ARBA" id="ARBA00022840"/>
    </source>
</evidence>
<evidence type="ECO:0000256" key="2">
    <source>
        <dbReference type="ARBA" id="ARBA00022490"/>
    </source>
</evidence>
<dbReference type="InterPro" id="IPR015413">
    <property type="entry name" value="Methionyl/Leucyl_tRNA_Synth"/>
</dbReference>
<accession>M0B5M6</accession>
<keyword evidence="5 9" id="KW-0067">ATP-binding</keyword>
<dbReference type="SUPFAM" id="SSF47323">
    <property type="entry name" value="Anticodon-binding domain of a subclass of class I aminoacyl-tRNA synthetases"/>
    <property type="match status" value="1"/>
</dbReference>
<dbReference type="Proteomes" id="UP000011591">
    <property type="component" value="Unassembled WGS sequence"/>
</dbReference>
<evidence type="ECO:0000259" key="12">
    <source>
        <dbReference type="Pfam" id="PF00133"/>
    </source>
</evidence>
<sequence>MSYDPRELEAEWRERWAESGRYEADPDRRGADDATFVTVPYPYPSGGMHIGHARTYTVPDVYARYRRQQGDNVLFPIGWHVTGTPIVGAVERLKSGEEEQIHSLENAFGVPESDLTELETPMGYARYFIEEADCSYKTGMRRLGLSIDWRREFTTNDERYSKFITWQYEALRERGLLEKGLHPVNYCTNEEQPVTTHDLLEGEDAEFQEYTLIKFEDEDGGVVYPMATLRPETVRGVTNAYVDPDATYARVTVDVAEQRSNGSDSSDGSNGEEGKEGAGASSGGEEWIVSAEATEKLDLQARNVDVEETFEGAELVGECVANPVTDEEIIVVPANFVDTDNATGVVMSVPAHSPDDWIALKEAKARADDLTEYGLDPDEIQAIEPRAILTIEGYGEFPAKDAVEDHGVESSSDPALEEATRELYNREFHQGELIEEYGEFGGEGIEDVRDELESHFQRQGVFDAMYDFDEDVVCRCGGDVEVAEQETWFLRYNDEEWSETALRAIENLDAIPETTREQYTHTVDWLEEWPCIRNYGLGTRLPWDDEFVIEPLSDSTIYMAYYTIAHRLEDVPPEEMDRDFFETLFYGEDAVSDPDPDPDERALDLREEWDYWYPVDYRCSANDLISNHLTFFLYHHAELFDEDRWPKGITSMGMGLLEGEKMSSSKGHVVLPDEAIETYGADTVRFFLLNSSEPWQDFDWRASEVGSTRDQLERFWNRSVDVIEEPEGERNLETIDRWLLARLQRTVRTVTDAMERFETRTASQRAFYRFEEHLKWYRRRVNLYQRGADASPEHRAPEVSARRPGVRWTLRTVLETRLRLLAPFVPFMANELHERLTGEPAEDVPWPEPVPEFENPTVIERERLGKGVLEDVRDIIAVTDTDPETIRLYVAADWKRSVLDTVRDVGPDQGRVMGDVMQDEALREKGDAVNALVGDLVAFVRERDDSTLASLSEIDERAVYEGASGFLGREFDADVDVYDEDGDPVDPDGKASQAKPFRPAIHLE</sequence>
<comment type="catalytic activity">
    <reaction evidence="8 9">
        <text>tRNA(Leu) + L-leucine + ATP = L-leucyl-tRNA(Leu) + AMP + diphosphate</text>
        <dbReference type="Rhea" id="RHEA:11688"/>
        <dbReference type="Rhea" id="RHEA-COMP:9613"/>
        <dbReference type="Rhea" id="RHEA-COMP:9622"/>
        <dbReference type="ChEBI" id="CHEBI:30616"/>
        <dbReference type="ChEBI" id="CHEBI:33019"/>
        <dbReference type="ChEBI" id="CHEBI:57427"/>
        <dbReference type="ChEBI" id="CHEBI:78442"/>
        <dbReference type="ChEBI" id="CHEBI:78494"/>
        <dbReference type="ChEBI" id="CHEBI:456215"/>
        <dbReference type="EC" id="6.1.1.4"/>
    </reaction>
</comment>
<dbReference type="SUPFAM" id="SSF50677">
    <property type="entry name" value="ValRS/IleRS/LeuRS editing domain"/>
    <property type="match status" value="1"/>
</dbReference>
<dbReference type="InterPro" id="IPR001412">
    <property type="entry name" value="aa-tRNA-synth_I_CS"/>
</dbReference>
<dbReference type="InterPro" id="IPR009008">
    <property type="entry name" value="Val/Leu/Ile-tRNA-synth_edit"/>
</dbReference>
<dbReference type="PANTHER" id="PTHR45794:SF1">
    <property type="entry name" value="LEUCINE--TRNA LIGASE, CYTOPLASMIC"/>
    <property type="match status" value="1"/>
</dbReference>
<comment type="caution">
    <text evidence="15">The sequence shown here is derived from an EMBL/GenBank/DDBJ whole genome shotgun (WGS) entry which is preliminary data.</text>
</comment>
<dbReference type="Pfam" id="PF09334">
    <property type="entry name" value="tRNA-synt_1g"/>
    <property type="match status" value="1"/>
</dbReference>
<evidence type="ECO:0000256" key="8">
    <source>
        <dbReference type="ARBA" id="ARBA00047469"/>
    </source>
</evidence>
<feature type="compositionally biased region" description="Acidic residues" evidence="11">
    <location>
        <begin position="977"/>
        <end position="986"/>
    </location>
</feature>
<evidence type="ECO:0000259" key="14">
    <source>
        <dbReference type="Pfam" id="PF09334"/>
    </source>
</evidence>
<dbReference type="Gene3D" id="3.90.740.10">
    <property type="entry name" value="Valyl/Leucyl/Isoleucyl-tRNA synthetase, editing domain"/>
    <property type="match status" value="1"/>
</dbReference>
<evidence type="ECO:0000256" key="1">
    <source>
        <dbReference type="ARBA" id="ARBA00005594"/>
    </source>
</evidence>
<dbReference type="Gene3D" id="1.10.730.10">
    <property type="entry name" value="Isoleucyl-tRNA Synthetase, Domain 1"/>
    <property type="match status" value="1"/>
</dbReference>
<dbReference type="RefSeq" id="WP_006665419.1">
    <property type="nucleotide sequence ID" value="NZ_AOIP01000020.1"/>
</dbReference>
<dbReference type="GO" id="GO:0005524">
    <property type="term" value="F:ATP binding"/>
    <property type="evidence" value="ECO:0007669"/>
    <property type="project" value="UniProtKB-UniRule"/>
</dbReference>
<dbReference type="PATRIC" id="fig|1227491.4.peg.2015"/>
<protein>
    <recommendedName>
        <fullName evidence="9">Leucine--tRNA ligase</fullName>
        <ecNumber evidence="9">6.1.1.4</ecNumber>
    </recommendedName>
    <alternativeName>
        <fullName evidence="9">Leucyl-tRNA synthetase</fullName>
        <shortName evidence="9">LeuRS</shortName>
    </alternativeName>
</protein>
<evidence type="ECO:0000256" key="6">
    <source>
        <dbReference type="ARBA" id="ARBA00022917"/>
    </source>
</evidence>
<evidence type="ECO:0000256" key="9">
    <source>
        <dbReference type="HAMAP-Rule" id="MF_00049"/>
    </source>
</evidence>
<evidence type="ECO:0000313" key="16">
    <source>
        <dbReference type="Proteomes" id="UP000011591"/>
    </source>
</evidence>
<dbReference type="InterPro" id="IPR013155">
    <property type="entry name" value="M/V/L/I-tRNA-synth_anticd-bd"/>
</dbReference>
<feature type="compositionally biased region" description="Low complexity" evidence="11">
    <location>
        <begin position="260"/>
        <end position="269"/>
    </location>
</feature>
<dbReference type="NCBIfam" id="TIGR00395">
    <property type="entry name" value="leuS_arch"/>
    <property type="match status" value="1"/>
</dbReference>
<keyword evidence="4 9" id="KW-0547">Nucleotide-binding</keyword>
<comment type="caution">
    <text evidence="9">Lacks conserved residue(s) required for the propagation of feature annotation.</text>
</comment>
<dbReference type="InterPro" id="IPR014729">
    <property type="entry name" value="Rossmann-like_a/b/a_fold"/>
</dbReference>
<gene>
    <name evidence="9 15" type="primary">leuS</name>
    <name evidence="15" type="ORF">C480_09765</name>
</gene>
<feature type="domain" description="Aminoacyl-tRNA synthetase class Ia" evidence="12">
    <location>
        <begin position="12"/>
        <end position="542"/>
    </location>
</feature>
<comment type="subcellular location">
    <subcellularLocation>
        <location evidence="9">Cytoplasm</location>
    </subcellularLocation>
</comment>
<dbReference type="InterPro" id="IPR004493">
    <property type="entry name" value="Leu-tRNA-synth_Ia_arc/euk"/>
</dbReference>
<dbReference type="GO" id="GO:0005737">
    <property type="term" value="C:cytoplasm"/>
    <property type="evidence" value="ECO:0007669"/>
    <property type="project" value="UniProtKB-SubCell"/>
</dbReference>
<dbReference type="EMBL" id="AOIP01000020">
    <property type="protein sequence ID" value="ELZ05837.1"/>
    <property type="molecule type" value="Genomic_DNA"/>
</dbReference>
<dbReference type="InterPro" id="IPR009080">
    <property type="entry name" value="tRNAsynth_Ia_anticodon-bd"/>
</dbReference>
<evidence type="ECO:0000256" key="11">
    <source>
        <dbReference type="SAM" id="MobiDB-lite"/>
    </source>
</evidence>
<evidence type="ECO:0000256" key="10">
    <source>
        <dbReference type="RuleBase" id="RU363035"/>
    </source>
</evidence>
<dbReference type="GO" id="GO:0002161">
    <property type="term" value="F:aminoacyl-tRNA deacylase activity"/>
    <property type="evidence" value="ECO:0007669"/>
    <property type="project" value="InterPro"/>
</dbReference>
<evidence type="ECO:0000256" key="4">
    <source>
        <dbReference type="ARBA" id="ARBA00022741"/>
    </source>
</evidence>
<dbReference type="GO" id="GO:0006429">
    <property type="term" value="P:leucyl-tRNA aminoacylation"/>
    <property type="evidence" value="ECO:0007669"/>
    <property type="project" value="UniProtKB-UniRule"/>
</dbReference>
<feature type="region of interest" description="Disordered" evidence="11">
    <location>
        <begin position="977"/>
        <end position="1004"/>
    </location>
</feature>
<keyword evidence="6 9" id="KW-0648">Protein biosynthesis</keyword>